<dbReference type="Gene3D" id="1.10.472.10">
    <property type="entry name" value="Cyclin-like"/>
    <property type="match status" value="1"/>
</dbReference>
<dbReference type="SMART" id="SM00385">
    <property type="entry name" value="CYCLIN"/>
    <property type="match status" value="1"/>
</dbReference>
<dbReference type="AlphaFoldDB" id="A0A0X3PFF1"/>
<name>A0A0X3PFF1_SCHSO</name>
<dbReference type="InterPro" id="IPR006671">
    <property type="entry name" value="Cyclin_N"/>
</dbReference>
<dbReference type="InterPro" id="IPR013763">
    <property type="entry name" value="Cyclin-like_dom"/>
</dbReference>
<dbReference type="EMBL" id="GEEE01012736">
    <property type="protein sequence ID" value="JAP50489.1"/>
    <property type="molecule type" value="Transcribed_RNA"/>
</dbReference>
<comment type="similarity">
    <text evidence="1">Belongs to the cyclin family.</text>
</comment>
<accession>A0A0X3PFF1</accession>
<evidence type="ECO:0000256" key="1">
    <source>
        <dbReference type="RuleBase" id="RU000383"/>
    </source>
</evidence>
<organism evidence="3">
    <name type="scientific">Schistocephalus solidus</name>
    <name type="common">Tapeworm</name>
    <dbReference type="NCBI Taxonomy" id="70667"/>
    <lineage>
        <taxon>Eukaryota</taxon>
        <taxon>Metazoa</taxon>
        <taxon>Spiralia</taxon>
        <taxon>Lophotrochozoa</taxon>
        <taxon>Platyhelminthes</taxon>
        <taxon>Cestoda</taxon>
        <taxon>Eucestoda</taxon>
        <taxon>Diphyllobothriidea</taxon>
        <taxon>Diphyllobothriidae</taxon>
        <taxon>Schistocephalus</taxon>
    </lineage>
</organism>
<dbReference type="InterPro" id="IPR039361">
    <property type="entry name" value="Cyclin"/>
</dbReference>
<gene>
    <name evidence="3" type="ORF">TR164313</name>
</gene>
<feature type="domain" description="Cyclin-like" evidence="2">
    <location>
        <begin position="116"/>
        <end position="203"/>
    </location>
</feature>
<protein>
    <recommendedName>
        <fullName evidence="2">Cyclin-like domain-containing protein</fullName>
    </recommendedName>
</protein>
<sequence length="378" mass="41306">MAVIPATHSIPLKSFDRRVPFSMALGHCVTDGETRSFVMRTGFASHALAPGLDTPQYTVSDPLALSLNLKYSPCWCAITQLLLQESQFYVDTSPLLYVDAISEDKVDASMRDEALTRLRSLHRAYYDLSPTTFCKAVCLTDTFITRVKVKPKYMMCVAAACYYIASKFETCKQPRPTLDSLVRLSHCGGSASDLVRMVDIILTKLGSANVTAIGAASSTALNFLQLFIYAGSDPSDVDRSASSLPAFLVRQLEIALCSTSTSYFRPSCLALALLSSFKRNPPSLELDDASDTACQMSQFLRLSDLYNLANACKVSWSDVEACSSALSVCGVTSYSVSPNKASPIFSSLIWNLSRRTKLNLSGSTPPTLNTIDEWNEED</sequence>
<proteinExistence type="inferred from homology"/>
<dbReference type="InterPro" id="IPR036915">
    <property type="entry name" value="Cyclin-like_sf"/>
</dbReference>
<dbReference type="PANTHER" id="PTHR10177">
    <property type="entry name" value="CYCLINS"/>
    <property type="match status" value="1"/>
</dbReference>
<evidence type="ECO:0000313" key="3">
    <source>
        <dbReference type="EMBL" id="JAP50489.1"/>
    </source>
</evidence>
<dbReference type="SUPFAM" id="SSF47954">
    <property type="entry name" value="Cyclin-like"/>
    <property type="match status" value="1"/>
</dbReference>
<keyword evidence="1" id="KW-0195">Cyclin</keyword>
<evidence type="ECO:0000259" key="2">
    <source>
        <dbReference type="SMART" id="SM00385"/>
    </source>
</evidence>
<reference evidence="3" key="1">
    <citation type="submission" date="2016-01" db="EMBL/GenBank/DDBJ databases">
        <title>Reference transcriptome for the parasite Schistocephalus solidus: insights into the molecular evolution of parasitism.</title>
        <authorList>
            <person name="Hebert F.O."/>
            <person name="Grambauer S."/>
            <person name="Barber I."/>
            <person name="Landry C.R."/>
            <person name="Aubin-Horth N."/>
        </authorList>
    </citation>
    <scope>NUCLEOTIDE SEQUENCE</scope>
</reference>
<dbReference type="Pfam" id="PF00134">
    <property type="entry name" value="Cyclin_N"/>
    <property type="match status" value="1"/>
</dbReference>